<protein>
    <submittedName>
        <fullName evidence="7">Glycosyl transferase family protein</fullName>
    </submittedName>
</protein>
<feature type="domain" description="Glycosyltransferase 2-like" evidence="6">
    <location>
        <begin position="29"/>
        <end position="174"/>
    </location>
</feature>
<dbReference type="InterPro" id="IPR001173">
    <property type="entry name" value="Glyco_trans_2-like"/>
</dbReference>
<dbReference type="EMBL" id="CAIT01000009">
    <property type="protein sequence ID" value="CCH55339.1"/>
    <property type="molecule type" value="Genomic_DNA"/>
</dbReference>
<dbReference type="Pfam" id="PF00535">
    <property type="entry name" value="Glycos_transf_2"/>
    <property type="match status" value="1"/>
</dbReference>
<dbReference type="Proteomes" id="UP000009309">
    <property type="component" value="Unassembled WGS sequence"/>
</dbReference>
<accession>I2GN61</accession>
<evidence type="ECO:0000256" key="3">
    <source>
        <dbReference type="ARBA" id="ARBA00022676"/>
    </source>
</evidence>
<evidence type="ECO:0000256" key="5">
    <source>
        <dbReference type="ARBA" id="ARBA00023136"/>
    </source>
</evidence>
<dbReference type="PANTHER" id="PTHR43646:SF2">
    <property type="entry name" value="GLYCOSYLTRANSFERASE 2-LIKE DOMAIN-CONTAINING PROTEIN"/>
    <property type="match status" value="1"/>
</dbReference>
<proteinExistence type="predicted"/>
<evidence type="ECO:0000313" key="8">
    <source>
        <dbReference type="Proteomes" id="UP000009309"/>
    </source>
</evidence>
<evidence type="ECO:0000313" key="7">
    <source>
        <dbReference type="EMBL" id="CCH55339.1"/>
    </source>
</evidence>
<dbReference type="STRING" id="1185876.BN8_04592"/>
<dbReference type="OrthoDB" id="114108at2"/>
<keyword evidence="2" id="KW-1003">Cell membrane</keyword>
<dbReference type="SUPFAM" id="SSF53448">
    <property type="entry name" value="Nucleotide-diphospho-sugar transferases"/>
    <property type="match status" value="1"/>
</dbReference>
<dbReference type="GO" id="GO:0005886">
    <property type="term" value="C:plasma membrane"/>
    <property type="evidence" value="ECO:0007669"/>
    <property type="project" value="UniProtKB-SubCell"/>
</dbReference>
<keyword evidence="8" id="KW-1185">Reference proteome</keyword>
<comment type="subcellular location">
    <subcellularLocation>
        <location evidence="1">Cell membrane</location>
    </subcellularLocation>
</comment>
<evidence type="ECO:0000256" key="1">
    <source>
        <dbReference type="ARBA" id="ARBA00004236"/>
    </source>
</evidence>
<dbReference type="AlphaFoldDB" id="I2GN61"/>
<gene>
    <name evidence="7" type="ORF">BN8_04592</name>
</gene>
<evidence type="ECO:0000256" key="4">
    <source>
        <dbReference type="ARBA" id="ARBA00022679"/>
    </source>
</evidence>
<dbReference type="GO" id="GO:0016757">
    <property type="term" value="F:glycosyltransferase activity"/>
    <property type="evidence" value="ECO:0007669"/>
    <property type="project" value="UniProtKB-KW"/>
</dbReference>
<dbReference type="PANTHER" id="PTHR43646">
    <property type="entry name" value="GLYCOSYLTRANSFERASE"/>
    <property type="match status" value="1"/>
</dbReference>
<keyword evidence="3" id="KW-0328">Glycosyltransferase</keyword>
<comment type="caution">
    <text evidence="7">The sequence shown here is derived from an EMBL/GenBank/DDBJ whole genome shotgun (WGS) entry which is preliminary data.</text>
</comment>
<dbReference type="Gene3D" id="3.90.550.10">
    <property type="entry name" value="Spore Coat Polysaccharide Biosynthesis Protein SpsA, Chain A"/>
    <property type="match status" value="1"/>
</dbReference>
<dbReference type="eggNOG" id="COG1215">
    <property type="taxonomic scope" value="Bacteria"/>
</dbReference>
<keyword evidence="4 7" id="KW-0808">Transferase</keyword>
<evidence type="ECO:0000259" key="6">
    <source>
        <dbReference type="Pfam" id="PF00535"/>
    </source>
</evidence>
<dbReference type="InterPro" id="IPR029044">
    <property type="entry name" value="Nucleotide-diphossugar_trans"/>
</dbReference>
<sequence length="402" mass="45592">MPVDIHPTLNETPVHHLFNDSVSSALRISVIVPVRDETAHLEQTLDALRNQINANAGPISPDLYEVLLLANNCTDDSYELAKHYQTCYPDFPLHLAQIQLPAHQANIGTVRRLLMDEACRRLLSVGNENGIIASTDGDTTVDAQWLWHIMAEIDKGCDAVAGRIIAQPDSSPARLFHVRDVTYRQLITKVESLLDPHVHDPWPRHFQHFGASFAVTCRAYLQAGRLPEVPYLEDEALYKALLRIDAKIRKSPHVKVRTSARLQGRVAIGFSEQLRSWAKMHYDQQVQLAEPPGALLIRFSNRHRLRLLWQHRHATVSTDELAIIARELCISERWLQCHLTAYPYFGQLWEQVEVSMSHNDWLRAWPPIPITEAIQQLRDYFCSLTATTASPTGRVGTVRSVG</sequence>
<reference evidence="7 8" key="1">
    <citation type="journal article" date="2012" name="J. Bacteriol.">
        <title>Genome Sequence of the Filamentous Bacterium Fibrisoma limi BUZ 3T.</title>
        <authorList>
            <person name="Filippini M."/>
            <person name="Qi W."/>
            <person name="Jaenicke S."/>
            <person name="Goesmann A."/>
            <person name="Smits T.H."/>
            <person name="Bagheri H.C."/>
        </authorList>
    </citation>
    <scope>NUCLEOTIDE SEQUENCE [LARGE SCALE GENOMIC DNA]</scope>
    <source>
        <strain evidence="8">BUZ 3T</strain>
    </source>
</reference>
<dbReference type="RefSeq" id="WP_009283907.1">
    <property type="nucleotide sequence ID" value="NZ_CAIT01000009.1"/>
</dbReference>
<organism evidence="7 8">
    <name type="scientific">Fibrisoma limi BUZ 3</name>
    <dbReference type="NCBI Taxonomy" id="1185876"/>
    <lineage>
        <taxon>Bacteria</taxon>
        <taxon>Pseudomonadati</taxon>
        <taxon>Bacteroidota</taxon>
        <taxon>Cytophagia</taxon>
        <taxon>Cytophagales</taxon>
        <taxon>Spirosomataceae</taxon>
        <taxon>Fibrisoma</taxon>
    </lineage>
</organism>
<evidence type="ECO:0000256" key="2">
    <source>
        <dbReference type="ARBA" id="ARBA00022475"/>
    </source>
</evidence>
<keyword evidence="5" id="KW-0472">Membrane</keyword>
<name>I2GN61_9BACT</name>